<evidence type="ECO:0000313" key="1">
    <source>
        <dbReference type="EMBL" id="GFH75884.1"/>
    </source>
</evidence>
<keyword evidence="3" id="KW-1185">Reference proteome</keyword>
<gene>
    <name evidence="2" type="ORF">GCM10010227_53620</name>
    <name evidence="1" type="ORF">Sgou_05540</name>
</gene>
<proteinExistence type="predicted"/>
<reference evidence="2" key="3">
    <citation type="submission" date="2020-09" db="EMBL/GenBank/DDBJ databases">
        <authorList>
            <person name="Sun Q."/>
            <person name="Ohkuma M."/>
        </authorList>
    </citation>
    <scope>NUCLEOTIDE SEQUENCE</scope>
    <source>
        <strain evidence="2">JCM 4136</strain>
    </source>
</reference>
<dbReference type="AlphaFoldDB" id="A0A8H9LSF9"/>
<dbReference type="EMBL" id="BLLO01000009">
    <property type="protein sequence ID" value="GFH75884.1"/>
    <property type="molecule type" value="Genomic_DNA"/>
</dbReference>
<comment type="caution">
    <text evidence="2">The sequence shown here is derived from an EMBL/GenBank/DDBJ whole genome shotgun (WGS) entry which is preliminary data.</text>
</comment>
<organism evidence="2 4">
    <name type="scientific">Streptomyces gougerotii</name>
    <dbReference type="NCBI Taxonomy" id="53448"/>
    <lineage>
        <taxon>Bacteria</taxon>
        <taxon>Bacillati</taxon>
        <taxon>Actinomycetota</taxon>
        <taxon>Actinomycetes</taxon>
        <taxon>Kitasatosporales</taxon>
        <taxon>Streptomycetaceae</taxon>
        <taxon>Streptomyces</taxon>
        <taxon>Streptomyces diastaticus group</taxon>
    </lineage>
</organism>
<accession>A0A8H9LSF9</accession>
<evidence type="ECO:0000313" key="2">
    <source>
        <dbReference type="EMBL" id="GGU91622.1"/>
    </source>
</evidence>
<dbReference type="Proteomes" id="UP000660975">
    <property type="component" value="Unassembled WGS sequence"/>
</dbReference>
<reference evidence="1 3" key="2">
    <citation type="submission" date="2020-02" db="EMBL/GenBank/DDBJ databases">
        <title>Whole genome shotgun sequence of Streptomyces gougerotii NBRC 13043.</title>
        <authorList>
            <person name="Ichikawa N."/>
            <person name="Komaki H."/>
            <person name="Tamura T."/>
        </authorList>
    </citation>
    <scope>NUCLEOTIDE SEQUENCE [LARGE SCALE GENOMIC DNA]</scope>
    <source>
        <strain evidence="1 3">NBRC 13043</strain>
    </source>
</reference>
<name>A0A8H9LSF9_9ACTN</name>
<evidence type="ECO:0000313" key="3">
    <source>
        <dbReference type="Proteomes" id="UP000480804"/>
    </source>
</evidence>
<dbReference type="Proteomes" id="UP000480804">
    <property type="component" value="Unassembled WGS sequence"/>
</dbReference>
<reference evidence="2" key="1">
    <citation type="journal article" date="2014" name="Int. J. Syst. Evol. Microbiol.">
        <title>Complete genome sequence of Corynebacterium casei LMG S-19264T (=DSM 44701T), isolated from a smear-ripened cheese.</title>
        <authorList>
            <consortium name="US DOE Joint Genome Institute (JGI-PGF)"/>
            <person name="Walter F."/>
            <person name="Albersmeier A."/>
            <person name="Kalinowski J."/>
            <person name="Ruckert C."/>
        </authorList>
    </citation>
    <scope>NUCLEOTIDE SEQUENCE</scope>
    <source>
        <strain evidence="2">JCM 4136</strain>
    </source>
</reference>
<sequence length="207" mass="22440">MSKIDKRRRAVAALQQHDRRNSHDLAGHLLGRVEEARAILLPRRRRLVVNPRRERFQALTSRTTSARRARRLCHAVSSWCSTSVPLFEAGRFVAGAGGVLMGPHDGGVDRDVPIDLPGHLGLGLGLNLLEQAFPGSAGRPQAVTFADRLPRAEPFGQATPLIAGPPPTPGTNPLPAIREQALDRSREELTATCSFAVTECARASVRT</sequence>
<evidence type="ECO:0000313" key="4">
    <source>
        <dbReference type="Proteomes" id="UP000660975"/>
    </source>
</evidence>
<dbReference type="EMBL" id="BMSC01000026">
    <property type="protein sequence ID" value="GGU91622.1"/>
    <property type="molecule type" value="Genomic_DNA"/>
</dbReference>
<protein>
    <submittedName>
        <fullName evidence="2">Uncharacterized protein</fullName>
    </submittedName>
</protein>